<accession>A0ABX6YHV3</accession>
<dbReference type="InterPro" id="IPR000291">
    <property type="entry name" value="D-Ala_lig_Van_CS"/>
</dbReference>
<comment type="similarity">
    <text evidence="2 10">Belongs to the D-alanine--D-alanine ligase family.</text>
</comment>
<keyword evidence="9 10" id="KW-0961">Cell wall biogenesis/degradation</keyword>
<dbReference type="PANTHER" id="PTHR23132">
    <property type="entry name" value="D-ALANINE--D-ALANINE LIGASE"/>
    <property type="match status" value="1"/>
</dbReference>
<comment type="subcellular location">
    <subcellularLocation>
        <location evidence="1 10">Cytoplasm</location>
    </subcellularLocation>
</comment>
<reference evidence="13 14" key="1">
    <citation type="submission" date="2020-12" db="EMBL/GenBank/DDBJ databases">
        <title>Microbacterium sp. HY060.</title>
        <authorList>
            <person name="Zhou J."/>
        </authorList>
    </citation>
    <scope>NUCLEOTIDE SEQUENCE [LARGE SCALE GENOMIC DNA]</scope>
    <source>
        <strain evidence="13 14">HY60</strain>
    </source>
</reference>
<dbReference type="PANTHER" id="PTHR23132:SF23">
    <property type="entry name" value="D-ALANINE--D-ALANINE LIGASE B"/>
    <property type="match status" value="1"/>
</dbReference>
<evidence type="ECO:0000313" key="14">
    <source>
        <dbReference type="Proteomes" id="UP000662814"/>
    </source>
</evidence>
<evidence type="ECO:0000256" key="10">
    <source>
        <dbReference type="HAMAP-Rule" id="MF_00047"/>
    </source>
</evidence>
<dbReference type="HAMAP" id="MF_00047">
    <property type="entry name" value="Dala_Dala_lig"/>
    <property type="match status" value="1"/>
</dbReference>
<dbReference type="SUPFAM" id="SSF56059">
    <property type="entry name" value="Glutathione synthetase ATP-binding domain-like"/>
    <property type="match status" value="1"/>
</dbReference>
<dbReference type="PROSITE" id="PS00844">
    <property type="entry name" value="DALA_DALA_LIGASE_2"/>
    <property type="match status" value="1"/>
</dbReference>
<dbReference type="InterPro" id="IPR005905">
    <property type="entry name" value="D_ala_D_ala"/>
</dbReference>
<evidence type="ECO:0000256" key="8">
    <source>
        <dbReference type="ARBA" id="ARBA00022984"/>
    </source>
</evidence>
<dbReference type="RefSeq" id="WP_166987757.1">
    <property type="nucleotide sequence ID" value="NZ_CP061169.1"/>
</dbReference>
<dbReference type="GO" id="GO:0008716">
    <property type="term" value="F:D-alanine-D-alanine ligase activity"/>
    <property type="evidence" value="ECO:0007669"/>
    <property type="project" value="UniProtKB-EC"/>
</dbReference>
<proteinExistence type="inferred from homology"/>
<dbReference type="Gene3D" id="3.30.1490.20">
    <property type="entry name" value="ATP-grasp fold, A domain"/>
    <property type="match status" value="1"/>
</dbReference>
<evidence type="ECO:0000256" key="4">
    <source>
        <dbReference type="ARBA" id="ARBA00022598"/>
    </source>
</evidence>
<dbReference type="PROSITE" id="PS00843">
    <property type="entry name" value="DALA_DALA_LIGASE_1"/>
    <property type="match status" value="1"/>
</dbReference>
<keyword evidence="6 11" id="KW-0067">ATP-binding</keyword>
<dbReference type="InterPro" id="IPR013815">
    <property type="entry name" value="ATP_grasp_subdomain_1"/>
</dbReference>
<dbReference type="EC" id="6.3.2.4" evidence="10"/>
<dbReference type="Gene3D" id="3.40.50.20">
    <property type="match status" value="1"/>
</dbReference>
<evidence type="ECO:0000256" key="3">
    <source>
        <dbReference type="ARBA" id="ARBA00022490"/>
    </source>
</evidence>
<keyword evidence="5 11" id="KW-0547">Nucleotide-binding</keyword>
<sequence>MTRVTVAIIGGGTSNEHDVSLASAAAAASALDPGRYEVVSLTIDRDGRWLDSAGCDRGFAHAMGELSRCDVVLPLVHGPHGEDGQLAALCESADVPYAGSGVAAGAIAMDKHVTKLLAETVGVATAPGILLDRSGAHTYTFTGPVVVKPVASGSSVGVALVSEESQLAGALRAAFEHDTRVLVEDVTMGREIDVAVMRRVDGSFIVSPALEIRADGLFDTDAKYGGSADFVVPAQLDDVARTRLEDAALSVYQVLGCAGLARIDFFVTSDGPVLIEANTTPGFTAQSQVPRMFDVIGIDYSALLDLLIEEALGRPRRQPAKAVIM</sequence>
<dbReference type="PROSITE" id="PS50975">
    <property type="entry name" value="ATP_GRASP"/>
    <property type="match status" value="1"/>
</dbReference>
<keyword evidence="14" id="KW-1185">Reference proteome</keyword>
<keyword evidence="4 10" id="KW-0436">Ligase</keyword>
<keyword evidence="8 10" id="KW-0573">Peptidoglycan synthesis</keyword>
<dbReference type="Gene3D" id="3.30.470.20">
    <property type="entry name" value="ATP-grasp fold, B domain"/>
    <property type="match status" value="1"/>
</dbReference>
<comment type="function">
    <text evidence="10">Cell wall formation.</text>
</comment>
<dbReference type="Pfam" id="PF01820">
    <property type="entry name" value="Dala_Dala_lig_N"/>
    <property type="match status" value="2"/>
</dbReference>
<evidence type="ECO:0000256" key="1">
    <source>
        <dbReference type="ARBA" id="ARBA00004496"/>
    </source>
</evidence>
<gene>
    <name evidence="10" type="primary">ddl</name>
    <name evidence="13" type="ORF">HCR76_14490</name>
</gene>
<keyword evidence="7 10" id="KW-0133">Cell shape</keyword>
<dbReference type="Proteomes" id="UP000662814">
    <property type="component" value="Chromosome"/>
</dbReference>
<organism evidence="13 14">
    <name type="scientific">Paramicrobacterium chengjingii</name>
    <dbReference type="NCBI Taxonomy" id="2769067"/>
    <lineage>
        <taxon>Bacteria</taxon>
        <taxon>Bacillati</taxon>
        <taxon>Actinomycetota</taxon>
        <taxon>Actinomycetes</taxon>
        <taxon>Micrococcales</taxon>
        <taxon>Microbacteriaceae</taxon>
        <taxon>Paramicrobacterium</taxon>
    </lineage>
</organism>
<dbReference type="Pfam" id="PF07478">
    <property type="entry name" value="Dala_Dala_lig_C"/>
    <property type="match status" value="1"/>
</dbReference>
<protein>
    <recommendedName>
        <fullName evidence="10">D-alanine--D-alanine ligase</fullName>
        <ecNumber evidence="10">6.3.2.4</ecNumber>
    </recommendedName>
    <alternativeName>
        <fullName evidence="10">D-Ala-D-Ala ligase</fullName>
    </alternativeName>
    <alternativeName>
        <fullName evidence="10">D-alanylalanine synthetase</fullName>
    </alternativeName>
</protein>
<comment type="catalytic activity">
    <reaction evidence="10">
        <text>2 D-alanine + ATP = D-alanyl-D-alanine + ADP + phosphate + H(+)</text>
        <dbReference type="Rhea" id="RHEA:11224"/>
        <dbReference type="ChEBI" id="CHEBI:15378"/>
        <dbReference type="ChEBI" id="CHEBI:30616"/>
        <dbReference type="ChEBI" id="CHEBI:43474"/>
        <dbReference type="ChEBI" id="CHEBI:57416"/>
        <dbReference type="ChEBI" id="CHEBI:57822"/>
        <dbReference type="ChEBI" id="CHEBI:456216"/>
        <dbReference type="EC" id="6.3.2.4"/>
    </reaction>
</comment>
<evidence type="ECO:0000256" key="7">
    <source>
        <dbReference type="ARBA" id="ARBA00022960"/>
    </source>
</evidence>
<comment type="pathway">
    <text evidence="10">Cell wall biogenesis; peptidoglycan biosynthesis.</text>
</comment>
<dbReference type="EMBL" id="CP061169">
    <property type="protein sequence ID" value="QPZ37996.1"/>
    <property type="molecule type" value="Genomic_DNA"/>
</dbReference>
<evidence type="ECO:0000256" key="9">
    <source>
        <dbReference type="ARBA" id="ARBA00023316"/>
    </source>
</evidence>
<evidence type="ECO:0000256" key="2">
    <source>
        <dbReference type="ARBA" id="ARBA00010871"/>
    </source>
</evidence>
<dbReference type="SUPFAM" id="SSF52440">
    <property type="entry name" value="PreATP-grasp domain"/>
    <property type="match status" value="1"/>
</dbReference>
<evidence type="ECO:0000256" key="6">
    <source>
        <dbReference type="ARBA" id="ARBA00022840"/>
    </source>
</evidence>
<feature type="domain" description="ATP-grasp" evidence="12">
    <location>
        <begin position="115"/>
        <end position="309"/>
    </location>
</feature>
<evidence type="ECO:0000256" key="5">
    <source>
        <dbReference type="ARBA" id="ARBA00022741"/>
    </source>
</evidence>
<dbReference type="InterPro" id="IPR011761">
    <property type="entry name" value="ATP-grasp"/>
</dbReference>
<dbReference type="InterPro" id="IPR011127">
    <property type="entry name" value="Dala_Dala_lig_N"/>
</dbReference>
<dbReference type="InterPro" id="IPR016185">
    <property type="entry name" value="PreATP-grasp_dom_sf"/>
</dbReference>
<name>A0ABX6YHV3_9MICO</name>
<dbReference type="PIRSF" id="PIRSF039102">
    <property type="entry name" value="Ddl/VanB"/>
    <property type="match status" value="1"/>
</dbReference>
<dbReference type="InterPro" id="IPR011095">
    <property type="entry name" value="Dala_Dala_lig_C"/>
</dbReference>
<evidence type="ECO:0000256" key="11">
    <source>
        <dbReference type="PROSITE-ProRule" id="PRU00409"/>
    </source>
</evidence>
<dbReference type="NCBIfam" id="TIGR01205">
    <property type="entry name" value="D_ala_D_alaTIGR"/>
    <property type="match status" value="1"/>
</dbReference>
<evidence type="ECO:0000313" key="13">
    <source>
        <dbReference type="EMBL" id="QPZ37996.1"/>
    </source>
</evidence>
<evidence type="ECO:0000259" key="12">
    <source>
        <dbReference type="PROSITE" id="PS50975"/>
    </source>
</evidence>
<keyword evidence="3 10" id="KW-0963">Cytoplasm</keyword>